<protein>
    <submittedName>
        <fullName evidence="5">Tetratricopeptide repeat protein</fullName>
    </submittedName>
</protein>
<dbReference type="SMART" id="SM00028">
    <property type="entry name" value="TPR"/>
    <property type="match status" value="4"/>
</dbReference>
<evidence type="ECO:0000256" key="2">
    <source>
        <dbReference type="ARBA" id="ARBA00022803"/>
    </source>
</evidence>
<dbReference type="EMBL" id="CP017708">
    <property type="protein sequence ID" value="AOY79465.1"/>
    <property type="molecule type" value="Genomic_DNA"/>
</dbReference>
<organism evidence="5 6">
    <name type="scientific">Moorena producens (strain JHB)</name>
    <dbReference type="NCBI Taxonomy" id="1454205"/>
    <lineage>
        <taxon>Bacteria</taxon>
        <taxon>Bacillati</taxon>
        <taxon>Cyanobacteriota</taxon>
        <taxon>Cyanophyceae</taxon>
        <taxon>Coleofasciculales</taxon>
        <taxon>Coleofasciculaceae</taxon>
        <taxon>Moorena</taxon>
    </lineage>
</organism>
<dbReference type="GO" id="GO:0046813">
    <property type="term" value="P:receptor-mediated virion attachment to host cell"/>
    <property type="evidence" value="ECO:0007669"/>
    <property type="project" value="TreeGrafter"/>
</dbReference>
<reference evidence="6" key="1">
    <citation type="submission" date="2016-10" db="EMBL/GenBank/DDBJ databases">
        <title>Comparative genomics uncovers the prolific and rare metabolic potential of the cyanobacterial genus Moorea.</title>
        <authorList>
            <person name="Leao T."/>
            <person name="Castelao G."/>
            <person name="Korobeynikov A."/>
            <person name="Monroe E.A."/>
            <person name="Podell S."/>
            <person name="Glukhov E."/>
            <person name="Allen E."/>
            <person name="Gerwick W.H."/>
            <person name="Gerwick L."/>
        </authorList>
    </citation>
    <scope>NUCLEOTIDE SEQUENCE [LARGE SCALE GENOMIC DNA]</scope>
    <source>
        <strain evidence="6">JHB</strain>
    </source>
</reference>
<dbReference type="SUPFAM" id="SSF48452">
    <property type="entry name" value="TPR-like"/>
    <property type="match status" value="1"/>
</dbReference>
<evidence type="ECO:0000256" key="1">
    <source>
        <dbReference type="ARBA" id="ARBA00022737"/>
    </source>
</evidence>
<accession>A0A1D9FVW6</accession>
<feature type="transmembrane region" description="Helical" evidence="4">
    <location>
        <begin position="131"/>
        <end position="153"/>
    </location>
</feature>
<dbReference type="InterPro" id="IPR011990">
    <property type="entry name" value="TPR-like_helical_dom_sf"/>
</dbReference>
<keyword evidence="4" id="KW-1133">Transmembrane helix</keyword>
<gene>
    <name evidence="5" type="ORF">BJP36_05575</name>
</gene>
<evidence type="ECO:0000313" key="5">
    <source>
        <dbReference type="EMBL" id="AOY79465.1"/>
    </source>
</evidence>
<evidence type="ECO:0000313" key="6">
    <source>
        <dbReference type="Proteomes" id="UP000176944"/>
    </source>
</evidence>
<evidence type="ECO:0000256" key="4">
    <source>
        <dbReference type="SAM" id="Phobius"/>
    </source>
</evidence>
<dbReference type="AlphaFoldDB" id="A0A1D9FVW6"/>
<sequence>MKKANSGLDFALVRCRNAWEHLDCPKNSLSTEKALEILSARDALQKVLKTQEPVAVDILSQVMELDLRLKQNAGRILKVINLPECRESLPAPPKDWWWHLDSKEVNWLIRGLTVITWTGSLGLLANIASRFLTGGVGVLGAAAVVFPSFLTLLQARSELTEAGREGLEKLITKLGIPQYYREEAKLSPLLALSGLLLGFWFALPLISQAYNHEGEKNYEQGQLGAAEENYLRAIALNPDNIYAHHNLGNLYEELQQFDKARTEYLIAVKGDVPEAYNNLARLFIQKKQYPEAVALLKQGLLLQAGQQDSLPEVNYNLFKNLGWARFQQGRDTEAQQALNTAIGIARNLEVAKYYLHNRGSAHCLLAQVLERQKKPGAIQQWQQCCWLGSTLNPDEDTWLHLAQKKLQEAKKSCEQL</sequence>
<dbReference type="Pfam" id="PF13181">
    <property type="entry name" value="TPR_8"/>
    <property type="match status" value="1"/>
</dbReference>
<dbReference type="Proteomes" id="UP000176944">
    <property type="component" value="Chromosome"/>
</dbReference>
<evidence type="ECO:0000256" key="3">
    <source>
        <dbReference type="PROSITE-ProRule" id="PRU00339"/>
    </source>
</evidence>
<dbReference type="PANTHER" id="PTHR44858:SF1">
    <property type="entry name" value="UDP-N-ACETYLGLUCOSAMINE--PEPTIDE N-ACETYLGLUCOSAMINYLTRANSFERASE SPINDLY-RELATED"/>
    <property type="match status" value="1"/>
</dbReference>
<dbReference type="Gene3D" id="1.25.40.10">
    <property type="entry name" value="Tetratricopeptide repeat domain"/>
    <property type="match status" value="1"/>
</dbReference>
<feature type="repeat" description="TPR" evidence="3">
    <location>
        <begin position="207"/>
        <end position="240"/>
    </location>
</feature>
<proteinExistence type="predicted"/>
<keyword evidence="4" id="KW-0812">Transmembrane</keyword>
<name>A0A1D9FVW6_MOOP1</name>
<keyword evidence="4" id="KW-0472">Membrane</keyword>
<dbReference type="GO" id="GO:0009279">
    <property type="term" value="C:cell outer membrane"/>
    <property type="evidence" value="ECO:0007669"/>
    <property type="project" value="TreeGrafter"/>
</dbReference>
<feature type="transmembrane region" description="Helical" evidence="4">
    <location>
        <begin position="189"/>
        <end position="210"/>
    </location>
</feature>
<dbReference type="PROSITE" id="PS50005">
    <property type="entry name" value="TPR"/>
    <property type="match status" value="1"/>
</dbReference>
<dbReference type="PANTHER" id="PTHR44858">
    <property type="entry name" value="TETRATRICOPEPTIDE REPEAT PROTEIN 6"/>
    <property type="match status" value="1"/>
</dbReference>
<keyword evidence="2 3" id="KW-0802">TPR repeat</keyword>
<dbReference type="InterPro" id="IPR019734">
    <property type="entry name" value="TPR_rpt"/>
</dbReference>
<keyword evidence="1" id="KW-0677">Repeat</keyword>
<dbReference type="InterPro" id="IPR050498">
    <property type="entry name" value="Ycf3"/>
</dbReference>
<dbReference type="Pfam" id="PF13414">
    <property type="entry name" value="TPR_11"/>
    <property type="match status" value="1"/>
</dbReference>